<keyword evidence="3" id="KW-0173">Coenzyme A biosynthesis</keyword>
<keyword evidence="6" id="KW-1185">Reference proteome</keyword>
<dbReference type="EC" id="2.7.1.24" evidence="3 4"/>
<feature type="binding site" evidence="3">
    <location>
        <begin position="11"/>
        <end position="16"/>
    </location>
    <ligand>
        <name>ATP</name>
        <dbReference type="ChEBI" id="CHEBI:30616"/>
    </ligand>
</feature>
<keyword evidence="3 5" id="KW-0418">Kinase</keyword>
<reference evidence="5 6" key="1">
    <citation type="submission" date="2021-01" db="EMBL/GenBank/DDBJ databases">
        <title>Genome public.</title>
        <authorList>
            <person name="Liu C."/>
            <person name="Sun Q."/>
        </authorList>
    </citation>
    <scope>NUCLEOTIDE SEQUENCE [LARGE SCALE GENOMIC DNA]</scope>
    <source>
        <strain evidence="5 6">YIM B02515</strain>
    </source>
</reference>
<organism evidence="5 6">
    <name type="scientific">Clostridium rhizosphaerae</name>
    <dbReference type="NCBI Taxonomy" id="2803861"/>
    <lineage>
        <taxon>Bacteria</taxon>
        <taxon>Bacillati</taxon>
        <taxon>Bacillota</taxon>
        <taxon>Clostridia</taxon>
        <taxon>Eubacteriales</taxon>
        <taxon>Clostridiaceae</taxon>
        <taxon>Clostridium</taxon>
    </lineage>
</organism>
<comment type="similarity">
    <text evidence="3">Belongs to the CoaE family.</text>
</comment>
<dbReference type="Proteomes" id="UP000632377">
    <property type="component" value="Unassembled WGS sequence"/>
</dbReference>
<comment type="pathway">
    <text evidence="3">Cofactor biosynthesis; coenzyme A biosynthesis; CoA from (R)-pantothenate: step 5/5.</text>
</comment>
<evidence type="ECO:0000256" key="4">
    <source>
        <dbReference type="NCBIfam" id="TIGR00152"/>
    </source>
</evidence>
<evidence type="ECO:0000256" key="2">
    <source>
        <dbReference type="ARBA" id="ARBA00022840"/>
    </source>
</evidence>
<sequence>MLKVGLTGGIGSGKSTVSRLFQEKGFPIIDADMISREIYNIYPDVNKEIRKQFGSIFFDTDGLLIRKELGAFIFKDKERVKKIESITLPYILKEIFERLEQLNREDNVLCIIDAPTLIEVGLHRHMDTNILVWVDLNTQIERVKLRDNAKEEDIINRIKAQLPIDEKKKYVDFIIDNRCSLKHTKEQFEVILNSLLLMR</sequence>
<keyword evidence="3" id="KW-0963">Cytoplasm</keyword>
<evidence type="ECO:0000256" key="3">
    <source>
        <dbReference type="HAMAP-Rule" id="MF_00376"/>
    </source>
</evidence>
<dbReference type="NCBIfam" id="TIGR00152">
    <property type="entry name" value="dephospho-CoA kinase"/>
    <property type="match status" value="1"/>
</dbReference>
<proteinExistence type="inferred from homology"/>
<keyword evidence="3 5" id="KW-0808">Transferase</keyword>
<accession>A0ABS1T670</accession>
<keyword evidence="1 3" id="KW-0547">Nucleotide-binding</keyword>
<gene>
    <name evidence="3" type="primary">coaE</name>
    <name evidence="5" type="ORF">JK636_03585</name>
</gene>
<comment type="subcellular location">
    <subcellularLocation>
        <location evidence="3">Cytoplasm</location>
    </subcellularLocation>
</comment>
<dbReference type="EMBL" id="JAESWC010000002">
    <property type="protein sequence ID" value="MBL4934835.1"/>
    <property type="molecule type" value="Genomic_DNA"/>
</dbReference>
<dbReference type="GO" id="GO:0004140">
    <property type="term" value="F:dephospho-CoA kinase activity"/>
    <property type="evidence" value="ECO:0007669"/>
    <property type="project" value="UniProtKB-EC"/>
</dbReference>
<dbReference type="InterPro" id="IPR001977">
    <property type="entry name" value="Depp_CoAkinase"/>
</dbReference>
<dbReference type="RefSeq" id="WP_202747478.1">
    <property type="nucleotide sequence ID" value="NZ_JAESWC010000002.1"/>
</dbReference>
<name>A0ABS1T670_9CLOT</name>
<dbReference type="HAMAP" id="MF_00376">
    <property type="entry name" value="Dephospho_CoA_kinase"/>
    <property type="match status" value="1"/>
</dbReference>
<comment type="function">
    <text evidence="3">Catalyzes the phosphorylation of the 3'-hydroxyl group of dephosphocoenzyme A to form coenzyme A.</text>
</comment>
<evidence type="ECO:0000313" key="5">
    <source>
        <dbReference type="EMBL" id="MBL4934835.1"/>
    </source>
</evidence>
<dbReference type="PANTHER" id="PTHR10695">
    <property type="entry name" value="DEPHOSPHO-COA KINASE-RELATED"/>
    <property type="match status" value="1"/>
</dbReference>
<dbReference type="CDD" id="cd02022">
    <property type="entry name" value="DPCK"/>
    <property type="match status" value="1"/>
</dbReference>
<comment type="caution">
    <text evidence="5">The sequence shown here is derived from an EMBL/GenBank/DDBJ whole genome shotgun (WGS) entry which is preliminary data.</text>
</comment>
<evidence type="ECO:0000256" key="1">
    <source>
        <dbReference type="ARBA" id="ARBA00022741"/>
    </source>
</evidence>
<dbReference type="PROSITE" id="PS51219">
    <property type="entry name" value="DPCK"/>
    <property type="match status" value="1"/>
</dbReference>
<dbReference type="InterPro" id="IPR027417">
    <property type="entry name" value="P-loop_NTPase"/>
</dbReference>
<comment type="catalytic activity">
    <reaction evidence="3">
        <text>3'-dephospho-CoA + ATP = ADP + CoA + H(+)</text>
        <dbReference type="Rhea" id="RHEA:18245"/>
        <dbReference type="ChEBI" id="CHEBI:15378"/>
        <dbReference type="ChEBI" id="CHEBI:30616"/>
        <dbReference type="ChEBI" id="CHEBI:57287"/>
        <dbReference type="ChEBI" id="CHEBI:57328"/>
        <dbReference type="ChEBI" id="CHEBI:456216"/>
        <dbReference type="EC" id="2.7.1.24"/>
    </reaction>
</comment>
<evidence type="ECO:0000313" key="6">
    <source>
        <dbReference type="Proteomes" id="UP000632377"/>
    </source>
</evidence>
<dbReference type="Gene3D" id="3.40.50.300">
    <property type="entry name" value="P-loop containing nucleotide triphosphate hydrolases"/>
    <property type="match status" value="1"/>
</dbReference>
<dbReference type="PANTHER" id="PTHR10695:SF46">
    <property type="entry name" value="BIFUNCTIONAL COENZYME A SYNTHASE-RELATED"/>
    <property type="match status" value="1"/>
</dbReference>
<dbReference type="Pfam" id="PF01121">
    <property type="entry name" value="CoaE"/>
    <property type="match status" value="1"/>
</dbReference>
<dbReference type="SUPFAM" id="SSF52540">
    <property type="entry name" value="P-loop containing nucleoside triphosphate hydrolases"/>
    <property type="match status" value="1"/>
</dbReference>
<keyword evidence="2 3" id="KW-0067">ATP-binding</keyword>
<protein>
    <recommendedName>
        <fullName evidence="3 4">Dephospho-CoA kinase</fullName>
        <ecNumber evidence="3 4">2.7.1.24</ecNumber>
    </recommendedName>
    <alternativeName>
        <fullName evidence="3">Dephosphocoenzyme A kinase</fullName>
    </alternativeName>
</protein>